<evidence type="ECO:0000313" key="3">
    <source>
        <dbReference type="Proteomes" id="UP001497480"/>
    </source>
</evidence>
<comment type="caution">
    <text evidence="2">The sequence shown here is derived from an EMBL/GenBank/DDBJ whole genome shotgun (WGS) entry which is preliminary data.</text>
</comment>
<sequence>MKQGYALNSIPFLHLLPWHSFSPTPSSTSSSMHTFLLSSTHIFFMLLSLSFRFRSHRNDRKPKGNQIPKIIDSPCWILDHTSKPWSRRVL</sequence>
<keyword evidence="1" id="KW-0472">Membrane</keyword>
<proteinExistence type="predicted"/>
<keyword evidence="1" id="KW-0812">Transmembrane</keyword>
<dbReference type="Proteomes" id="UP001497480">
    <property type="component" value="Unassembled WGS sequence"/>
</dbReference>
<dbReference type="AlphaFoldDB" id="A0AAV1X6U7"/>
<reference evidence="2 3" key="1">
    <citation type="submission" date="2024-03" db="EMBL/GenBank/DDBJ databases">
        <authorList>
            <person name="Martinez-Hernandez J."/>
        </authorList>
    </citation>
    <scope>NUCLEOTIDE SEQUENCE [LARGE SCALE GENOMIC DNA]</scope>
</reference>
<gene>
    <name evidence="2" type="ORF">LLUT_LOCUS17994</name>
</gene>
<name>A0AAV1X6U7_LUPLU</name>
<evidence type="ECO:0000256" key="1">
    <source>
        <dbReference type="SAM" id="Phobius"/>
    </source>
</evidence>
<protein>
    <submittedName>
        <fullName evidence="2">Uncharacterized protein</fullName>
    </submittedName>
</protein>
<accession>A0AAV1X6U7</accession>
<dbReference type="EMBL" id="CAXHTB010000012">
    <property type="protein sequence ID" value="CAL0316934.1"/>
    <property type="molecule type" value="Genomic_DNA"/>
</dbReference>
<organism evidence="2 3">
    <name type="scientific">Lupinus luteus</name>
    <name type="common">European yellow lupine</name>
    <dbReference type="NCBI Taxonomy" id="3873"/>
    <lineage>
        <taxon>Eukaryota</taxon>
        <taxon>Viridiplantae</taxon>
        <taxon>Streptophyta</taxon>
        <taxon>Embryophyta</taxon>
        <taxon>Tracheophyta</taxon>
        <taxon>Spermatophyta</taxon>
        <taxon>Magnoliopsida</taxon>
        <taxon>eudicotyledons</taxon>
        <taxon>Gunneridae</taxon>
        <taxon>Pentapetalae</taxon>
        <taxon>rosids</taxon>
        <taxon>fabids</taxon>
        <taxon>Fabales</taxon>
        <taxon>Fabaceae</taxon>
        <taxon>Papilionoideae</taxon>
        <taxon>50 kb inversion clade</taxon>
        <taxon>genistoids sensu lato</taxon>
        <taxon>core genistoids</taxon>
        <taxon>Genisteae</taxon>
        <taxon>Lupinus</taxon>
    </lineage>
</organism>
<evidence type="ECO:0000313" key="2">
    <source>
        <dbReference type="EMBL" id="CAL0316934.1"/>
    </source>
</evidence>
<keyword evidence="1" id="KW-1133">Transmembrane helix</keyword>
<keyword evidence="3" id="KW-1185">Reference proteome</keyword>
<feature type="transmembrane region" description="Helical" evidence="1">
    <location>
        <begin position="32"/>
        <end position="53"/>
    </location>
</feature>